<dbReference type="GO" id="GO:0003723">
    <property type="term" value="F:RNA binding"/>
    <property type="evidence" value="ECO:0007669"/>
    <property type="project" value="UniProtKB-UniRule"/>
</dbReference>
<reference evidence="5 6" key="1">
    <citation type="submission" date="2024-08" db="EMBL/GenBank/DDBJ databases">
        <title>Insights into the chromosomal genome structure of Flemingia macrophylla.</title>
        <authorList>
            <person name="Ding Y."/>
            <person name="Zhao Y."/>
            <person name="Bi W."/>
            <person name="Wu M."/>
            <person name="Zhao G."/>
            <person name="Gong Y."/>
            <person name="Li W."/>
            <person name="Zhang P."/>
        </authorList>
    </citation>
    <scope>NUCLEOTIDE SEQUENCE [LARGE SCALE GENOMIC DNA]</scope>
    <source>
        <strain evidence="5">DYQJB</strain>
        <tissue evidence="5">Leaf</tissue>
    </source>
</reference>
<dbReference type="GO" id="GO:0005737">
    <property type="term" value="C:cytoplasm"/>
    <property type="evidence" value="ECO:0007669"/>
    <property type="project" value="UniProtKB-ARBA"/>
</dbReference>
<sequence>MAMSGASSNHSPKLAIPVSSPWSQIVAATSPSSLPPPLVAESAAVNLAPAPEDSSSDAGHNVNTGKRPAWNKPSNGASSSVMGADSWPALSESARSSAKSPSPSPSESVKVSMEALSVTLLQGAGSVVPSAQRHVRDNVSVSSTVQTHQKSFKRSNSNTSSNGGNPLSQQMSVSQGSVVAVAAGSHNYNPSLKDHQPRAGFVANDHPTQRNSYRHRNSGGPHQRGEYHHHNYGGRRDQDRSHEWNNHRNFNGRDNYMSPRIVPRFIRPPSSNHVQYYAPPPMRPYGGLYGYHELHPQMVYVPPITLDSFSRGVPYMSPMPSNAMYFQQPPESQLHTKIVNQINYYFSNENLVKDLYLRRQMDTQGWVPISLVADFKKVKSLTENIQIVIDAVRTSSVVEVQGEKIRRRNDWGKWIMPEDQLPNVGGSQTIGQLAEQVQTIALETTNNVDAGVLDTAASQDRPFGDLNSRHLPSTPEGTDQDDNQGSDHSISARNRVAEVL</sequence>
<feature type="compositionally biased region" description="Polar residues" evidence="3">
    <location>
        <begin position="72"/>
        <end position="81"/>
    </location>
</feature>
<dbReference type="InterPro" id="IPR036390">
    <property type="entry name" value="WH_DNA-bd_sf"/>
</dbReference>
<feature type="domain" description="HTH La-type RNA-binding" evidence="4">
    <location>
        <begin position="328"/>
        <end position="417"/>
    </location>
</feature>
<dbReference type="InterPro" id="IPR045180">
    <property type="entry name" value="La_dom_prot"/>
</dbReference>
<evidence type="ECO:0000256" key="3">
    <source>
        <dbReference type="SAM" id="MobiDB-lite"/>
    </source>
</evidence>
<feature type="compositionally biased region" description="Low complexity" evidence="3">
    <location>
        <begin position="91"/>
        <end position="110"/>
    </location>
</feature>
<dbReference type="PANTHER" id="PTHR22792:SF132">
    <property type="entry name" value="LA-RELATED PROTEIN 1"/>
    <property type="match status" value="1"/>
</dbReference>
<evidence type="ECO:0000313" key="5">
    <source>
        <dbReference type="EMBL" id="KAL2333835.1"/>
    </source>
</evidence>
<organism evidence="5 6">
    <name type="scientific">Flemingia macrophylla</name>
    <dbReference type="NCBI Taxonomy" id="520843"/>
    <lineage>
        <taxon>Eukaryota</taxon>
        <taxon>Viridiplantae</taxon>
        <taxon>Streptophyta</taxon>
        <taxon>Embryophyta</taxon>
        <taxon>Tracheophyta</taxon>
        <taxon>Spermatophyta</taxon>
        <taxon>Magnoliopsida</taxon>
        <taxon>eudicotyledons</taxon>
        <taxon>Gunneridae</taxon>
        <taxon>Pentapetalae</taxon>
        <taxon>rosids</taxon>
        <taxon>fabids</taxon>
        <taxon>Fabales</taxon>
        <taxon>Fabaceae</taxon>
        <taxon>Papilionoideae</taxon>
        <taxon>50 kb inversion clade</taxon>
        <taxon>NPAAA clade</taxon>
        <taxon>indigoferoid/millettioid clade</taxon>
        <taxon>Phaseoleae</taxon>
        <taxon>Flemingia</taxon>
    </lineage>
</organism>
<feature type="compositionally biased region" description="Basic and acidic residues" evidence="3">
    <location>
        <begin position="223"/>
        <end position="246"/>
    </location>
</feature>
<keyword evidence="6" id="KW-1185">Reference proteome</keyword>
<feature type="region of interest" description="Disordered" evidence="3">
    <location>
        <begin position="204"/>
        <end position="255"/>
    </location>
</feature>
<proteinExistence type="predicted"/>
<dbReference type="EMBL" id="JBGMDY010000005">
    <property type="protein sequence ID" value="KAL2333835.1"/>
    <property type="molecule type" value="Genomic_DNA"/>
</dbReference>
<feature type="region of interest" description="Disordered" evidence="3">
    <location>
        <begin position="45"/>
        <end position="110"/>
    </location>
</feature>
<dbReference type="Gene3D" id="1.10.10.10">
    <property type="entry name" value="Winged helix-like DNA-binding domain superfamily/Winged helix DNA-binding domain"/>
    <property type="match status" value="1"/>
</dbReference>
<dbReference type="Proteomes" id="UP001603857">
    <property type="component" value="Unassembled WGS sequence"/>
</dbReference>
<feature type="compositionally biased region" description="Polar residues" evidence="3">
    <location>
        <begin position="139"/>
        <end position="149"/>
    </location>
</feature>
<dbReference type="FunFam" id="1.10.10.10:FF:000131">
    <property type="entry name" value="la-related protein 1B isoform X2"/>
    <property type="match status" value="1"/>
</dbReference>
<evidence type="ECO:0000256" key="1">
    <source>
        <dbReference type="ARBA" id="ARBA00022884"/>
    </source>
</evidence>
<dbReference type="CDD" id="cd07323">
    <property type="entry name" value="LAM"/>
    <property type="match status" value="1"/>
</dbReference>
<dbReference type="PROSITE" id="PS50961">
    <property type="entry name" value="HTH_LA"/>
    <property type="match status" value="1"/>
</dbReference>
<feature type="region of interest" description="Disordered" evidence="3">
    <location>
        <begin position="457"/>
        <end position="500"/>
    </location>
</feature>
<accession>A0ABD1MDF7</accession>
<dbReference type="SUPFAM" id="SSF46785">
    <property type="entry name" value="Winged helix' DNA-binding domain"/>
    <property type="match status" value="1"/>
</dbReference>
<dbReference type="InterPro" id="IPR036388">
    <property type="entry name" value="WH-like_DNA-bd_sf"/>
</dbReference>
<evidence type="ECO:0000313" key="6">
    <source>
        <dbReference type="Proteomes" id="UP001603857"/>
    </source>
</evidence>
<keyword evidence="1 2" id="KW-0694">RNA-binding</keyword>
<gene>
    <name evidence="5" type="ORF">Fmac_015048</name>
</gene>
<evidence type="ECO:0000259" key="4">
    <source>
        <dbReference type="PROSITE" id="PS50961"/>
    </source>
</evidence>
<evidence type="ECO:0000256" key="2">
    <source>
        <dbReference type="PROSITE-ProRule" id="PRU00332"/>
    </source>
</evidence>
<dbReference type="AlphaFoldDB" id="A0ABD1MDF7"/>
<name>A0ABD1MDF7_9FABA</name>
<dbReference type="Pfam" id="PF05383">
    <property type="entry name" value="La"/>
    <property type="match status" value="1"/>
</dbReference>
<dbReference type="SMART" id="SM00715">
    <property type="entry name" value="LA"/>
    <property type="match status" value="1"/>
</dbReference>
<comment type="caution">
    <text evidence="5">The sequence shown here is derived from an EMBL/GenBank/DDBJ whole genome shotgun (WGS) entry which is preliminary data.</text>
</comment>
<feature type="compositionally biased region" description="Low complexity" evidence="3">
    <location>
        <begin position="155"/>
        <end position="175"/>
    </location>
</feature>
<feature type="region of interest" description="Disordered" evidence="3">
    <location>
        <begin position="127"/>
        <end position="175"/>
    </location>
</feature>
<dbReference type="InterPro" id="IPR006630">
    <property type="entry name" value="La_HTH"/>
</dbReference>
<dbReference type="PANTHER" id="PTHR22792">
    <property type="entry name" value="LUPUS LA PROTEIN-RELATED"/>
    <property type="match status" value="1"/>
</dbReference>
<protein>
    <recommendedName>
        <fullName evidence="4">HTH La-type RNA-binding domain-containing protein</fullName>
    </recommendedName>
</protein>